<evidence type="ECO:0000256" key="3">
    <source>
        <dbReference type="SAM" id="MobiDB-lite"/>
    </source>
</evidence>
<dbReference type="InterPro" id="IPR011257">
    <property type="entry name" value="DNA_glycosylase"/>
</dbReference>
<gene>
    <name evidence="4" type="primary">Mbd4</name>
    <name evidence="4" type="ORF">LHYA1_G004201</name>
</gene>
<feature type="region of interest" description="Disordered" evidence="3">
    <location>
        <begin position="857"/>
        <end position="1057"/>
    </location>
</feature>
<feature type="compositionally biased region" description="Basic residues" evidence="3">
    <location>
        <begin position="241"/>
        <end position="254"/>
    </location>
</feature>
<dbReference type="Gene3D" id="1.10.340.30">
    <property type="entry name" value="Hypothetical protein, domain 2"/>
    <property type="match status" value="1"/>
</dbReference>
<keyword evidence="5" id="KW-1185">Reference proteome</keyword>
<accession>A0A8H8R5W8</accession>
<feature type="compositionally biased region" description="Basic residues" evidence="3">
    <location>
        <begin position="453"/>
        <end position="465"/>
    </location>
</feature>
<dbReference type="GO" id="GO:0006281">
    <property type="term" value="P:DNA repair"/>
    <property type="evidence" value="ECO:0007669"/>
    <property type="project" value="InterPro"/>
</dbReference>
<feature type="compositionally biased region" description="Basic and acidic residues" evidence="3">
    <location>
        <begin position="270"/>
        <end position="283"/>
    </location>
</feature>
<dbReference type="OrthoDB" id="10265068at2759"/>
<dbReference type="SUPFAM" id="SSF48150">
    <property type="entry name" value="DNA-glycosylase"/>
    <property type="match status" value="1"/>
</dbReference>
<evidence type="ECO:0000256" key="2">
    <source>
        <dbReference type="ARBA" id="ARBA00023242"/>
    </source>
</evidence>
<feature type="compositionally biased region" description="Polar residues" evidence="3">
    <location>
        <begin position="936"/>
        <end position="946"/>
    </location>
</feature>
<feature type="compositionally biased region" description="Basic and acidic residues" evidence="3">
    <location>
        <begin position="182"/>
        <end position="196"/>
    </location>
</feature>
<feature type="compositionally biased region" description="Low complexity" evidence="3">
    <location>
        <begin position="341"/>
        <end position="351"/>
    </location>
</feature>
<dbReference type="GO" id="GO:0003677">
    <property type="term" value="F:DNA binding"/>
    <property type="evidence" value="ECO:0007669"/>
    <property type="project" value="InterPro"/>
</dbReference>
<feature type="compositionally biased region" description="Polar residues" evidence="3">
    <location>
        <begin position="483"/>
        <end position="500"/>
    </location>
</feature>
<feature type="compositionally biased region" description="Basic residues" evidence="3">
    <location>
        <begin position="532"/>
        <end position="542"/>
    </location>
</feature>
<feature type="compositionally biased region" description="Polar residues" evidence="3">
    <location>
        <begin position="629"/>
        <end position="638"/>
    </location>
</feature>
<sequence length="1314" mass="144422">MASPSRVWRGEDSSNDARGGSGSGSEDDNLDLPPTSNSKAKSLSSVGGVLGKGKGKMGRTEIPSSTADESSQSQVKKIGELERVEESEDEAQDYAPPSSQPRPVSDDEQDKDGAVADVQPEGKTTRRKRKRDLKKEEKRLVEDGVAPQPQLQGSQTWYEGDDAGKTVLEVAVSEPKAKKVKKELGVEELKKKEEYAGQKASKRARKEKSEDTTPQNPTDEAAATNKDHDEVSVIGSGGKTKSQRRRDKRVRVKATKQGETTSALSVTVVRTHEQKMASDEAKRAARKNKTVPATTIVPATTTVAAAAEEVPVAEKPSKEATSQRFTKNSSLPKELQDSIAKSRAAVEAAKANVPVRTGIVVEEKGWVKEKKRIANQQKEKNAKKAVTAEETEELKKEKSGRRKRKRNQNALPESETGQEGEESAVNDGAEGVIKTNKAKDVIAVPGLEDGEKPKKKARKSRKPKTKTPADEVVPQAKVMDGVEQTTASNQVKNEAPSGNKSRSEVVPESEVMNGVEQTSTSDQVNTEAPSDKKRRSRGKKAKKETEAKPEPTEAVIDEPLTELPNTNTKKVKAGRRDRVKNEKSSTDTMEVDTEIANGNSKGDQGSASGNQFLDMNSTGEHDIDIEGSLEQQTDTSKIQETDIPQLEPPSTPTCSIKVVVYTPSKTWIPVDSDYVTPSNRTYKNGAAFQTQGYDNSSIASPAQPGPVNLDHRHDNFNNIQSPREHARAPSTPPFENVHSSIEVGSPQFRARKRRASKTTSTTSFTPVRDNKGSFSSAVKIEPEYESDVEYAPSFKKQRTGSISSAKSYNVRDSEGRFTKRGKSEPVKDADYEPMITRRRAYSVSSAKSIVMRDSRGRFASRSNSISVDGAELEVGRARRRAYSMSSAKSSDIVRDSKGMFASRGRSESRSATTTKRRASTATSEGRSRSYSRDQNGRFSKTATPRSTKQEPIDASESSIPHEHNSLVEEPDTHRLTGKDEGTSIASGIKIKAKSKRPPAKSPYFMTPPITPNSSKTRVPNLSKGKSSKSALPTTPKKEEDDDISSPRDSPKKRSPSSLVSCIPFPPLAFPTFGLIQEKLANDPFRLLIAVTFLIRTHGKHAIPVFYSLMSQYPTPESLLDADTEDIVSMIRHLGLQNQRAATYQTYAKIWLEDPPTKGKRYAVRGYPTKDAGRDIKKGEILSDDDIRSAWEIGHMTQGPYALDSWRIFCRDVLRGLATGWNGEGSTQQGFQPEWMRVVPEDKELRAYLRWMWLKEGFEWNPFTGEKEVAGEGLMRAAIEGRIAWDDEGGMRILDEVVEDVDVDVLLLNGEGLSV</sequence>
<dbReference type="GO" id="GO:0003824">
    <property type="term" value="F:catalytic activity"/>
    <property type="evidence" value="ECO:0007669"/>
    <property type="project" value="InterPro"/>
</dbReference>
<keyword evidence="2" id="KW-0539">Nucleus</keyword>
<evidence type="ECO:0000313" key="4">
    <source>
        <dbReference type="EMBL" id="TVY27424.1"/>
    </source>
</evidence>
<feature type="region of interest" description="Disordered" evidence="3">
    <location>
        <begin position="791"/>
        <end position="825"/>
    </location>
</feature>
<feature type="compositionally biased region" description="Polar residues" evidence="3">
    <location>
        <begin position="596"/>
        <end position="618"/>
    </location>
</feature>
<feature type="compositionally biased region" description="Polar residues" evidence="3">
    <location>
        <begin position="1011"/>
        <end position="1032"/>
    </location>
</feature>
<dbReference type="EMBL" id="QGMH01000049">
    <property type="protein sequence ID" value="TVY27424.1"/>
    <property type="molecule type" value="Genomic_DNA"/>
</dbReference>
<evidence type="ECO:0000256" key="1">
    <source>
        <dbReference type="ARBA" id="ARBA00004123"/>
    </source>
</evidence>
<proteinExistence type="predicted"/>
<feature type="compositionally biased region" description="Low complexity" evidence="3">
    <location>
        <begin position="909"/>
        <end position="924"/>
    </location>
</feature>
<feature type="region of interest" description="Disordered" evidence="3">
    <location>
        <begin position="307"/>
        <end position="653"/>
    </location>
</feature>
<feature type="compositionally biased region" description="Polar residues" evidence="3">
    <location>
        <begin position="515"/>
        <end position="528"/>
    </location>
</feature>
<reference evidence="4 5" key="1">
    <citation type="submission" date="2018-05" db="EMBL/GenBank/DDBJ databases">
        <title>Genome sequencing and assembly of the regulated plant pathogen Lachnellula willkommii and related sister species for the development of diagnostic species identification markers.</title>
        <authorList>
            <person name="Giroux E."/>
            <person name="Bilodeau G."/>
        </authorList>
    </citation>
    <scope>NUCLEOTIDE SEQUENCE [LARGE SCALE GENOMIC DNA]</scope>
    <source>
        <strain evidence="4 5">CBS 185.66</strain>
    </source>
</reference>
<feature type="compositionally biased region" description="Polar residues" evidence="3">
    <location>
        <begin position="319"/>
        <end position="331"/>
    </location>
</feature>
<feature type="region of interest" description="Disordered" evidence="3">
    <location>
        <begin position="692"/>
        <end position="772"/>
    </location>
</feature>
<comment type="subcellular location">
    <subcellularLocation>
        <location evidence="1">Nucleus</location>
    </subcellularLocation>
</comment>
<dbReference type="PANTHER" id="PTHR15074:SF0">
    <property type="entry name" value="METHYL-CPG-BINDING DOMAIN PROTEIN 4-LIKE PROTEIN"/>
    <property type="match status" value="1"/>
</dbReference>
<feature type="compositionally biased region" description="Basic and acidic residues" evidence="3">
    <location>
        <begin position="574"/>
        <end position="585"/>
    </location>
</feature>
<feature type="compositionally biased region" description="Polar residues" evidence="3">
    <location>
        <begin position="62"/>
        <end position="75"/>
    </location>
</feature>
<organism evidence="4 5">
    <name type="scientific">Lachnellula hyalina</name>
    <dbReference type="NCBI Taxonomy" id="1316788"/>
    <lineage>
        <taxon>Eukaryota</taxon>
        <taxon>Fungi</taxon>
        <taxon>Dikarya</taxon>
        <taxon>Ascomycota</taxon>
        <taxon>Pezizomycotina</taxon>
        <taxon>Leotiomycetes</taxon>
        <taxon>Helotiales</taxon>
        <taxon>Lachnaceae</taxon>
        <taxon>Lachnellula</taxon>
    </lineage>
</organism>
<dbReference type="PANTHER" id="PTHR15074">
    <property type="entry name" value="METHYL-CPG-BINDING PROTEIN"/>
    <property type="match status" value="1"/>
</dbReference>
<dbReference type="RefSeq" id="XP_031006212.1">
    <property type="nucleotide sequence ID" value="XM_031149163.1"/>
</dbReference>
<dbReference type="GO" id="GO:0005634">
    <property type="term" value="C:nucleus"/>
    <property type="evidence" value="ECO:0007669"/>
    <property type="project" value="UniProtKB-SubCell"/>
</dbReference>
<feature type="compositionally biased region" description="Basic and acidic residues" evidence="3">
    <location>
        <begin position="959"/>
        <end position="981"/>
    </location>
</feature>
<feature type="compositionally biased region" description="Basic and acidic residues" evidence="3">
    <location>
        <begin position="809"/>
        <end position="825"/>
    </location>
</feature>
<evidence type="ECO:0000313" key="5">
    <source>
        <dbReference type="Proteomes" id="UP000431533"/>
    </source>
</evidence>
<protein>
    <submittedName>
        <fullName evidence="4">Methyl-CpG-binding domain protein</fullName>
    </submittedName>
</protein>
<dbReference type="Proteomes" id="UP000431533">
    <property type="component" value="Unassembled WGS sequence"/>
</dbReference>
<comment type="caution">
    <text evidence="4">The sequence shown here is derived from an EMBL/GenBank/DDBJ whole genome shotgun (WGS) entry which is preliminary data.</text>
</comment>
<name>A0A8H8R5W8_9HELO</name>
<feature type="compositionally biased region" description="Basic residues" evidence="3">
    <location>
        <begin position="398"/>
        <end position="407"/>
    </location>
</feature>
<feature type="compositionally biased region" description="Basic and acidic residues" evidence="3">
    <location>
        <begin position="133"/>
        <end position="142"/>
    </location>
</feature>
<dbReference type="GeneID" id="41984399"/>
<feature type="region of interest" description="Disordered" evidence="3">
    <location>
        <begin position="1"/>
        <end position="293"/>
    </location>
</feature>
<dbReference type="InterPro" id="IPR045138">
    <property type="entry name" value="MeCP2/MBD4"/>
</dbReference>
<feature type="compositionally biased region" description="Basic and acidic residues" evidence="3">
    <location>
        <begin position="925"/>
        <end position="935"/>
    </location>
</feature>